<proteinExistence type="predicted"/>
<evidence type="ECO:0000313" key="2">
    <source>
        <dbReference type="Proteomes" id="UP000054217"/>
    </source>
</evidence>
<dbReference type="AlphaFoldDB" id="A0A0C3NQ58"/>
<reference evidence="1 2" key="1">
    <citation type="submission" date="2014-04" db="EMBL/GenBank/DDBJ databases">
        <authorList>
            <consortium name="DOE Joint Genome Institute"/>
            <person name="Kuo A."/>
            <person name="Kohler A."/>
            <person name="Costa M.D."/>
            <person name="Nagy L.G."/>
            <person name="Floudas D."/>
            <person name="Copeland A."/>
            <person name="Barry K.W."/>
            <person name="Cichocki N."/>
            <person name="Veneault-Fourrey C."/>
            <person name="LaButti K."/>
            <person name="Lindquist E.A."/>
            <person name="Lipzen A."/>
            <person name="Lundell T."/>
            <person name="Morin E."/>
            <person name="Murat C."/>
            <person name="Sun H."/>
            <person name="Tunlid A."/>
            <person name="Henrissat B."/>
            <person name="Grigoriev I.V."/>
            <person name="Hibbett D.S."/>
            <person name="Martin F."/>
            <person name="Nordberg H.P."/>
            <person name="Cantor M.N."/>
            <person name="Hua S.X."/>
        </authorList>
    </citation>
    <scope>NUCLEOTIDE SEQUENCE [LARGE SCALE GENOMIC DNA]</scope>
    <source>
        <strain evidence="1 2">Marx 270</strain>
    </source>
</reference>
<accession>A0A0C3NQ58</accession>
<dbReference type="EMBL" id="KN831978">
    <property type="protein sequence ID" value="KIO03005.1"/>
    <property type="molecule type" value="Genomic_DNA"/>
</dbReference>
<reference evidence="2" key="2">
    <citation type="submission" date="2015-01" db="EMBL/GenBank/DDBJ databases">
        <title>Evolutionary Origins and Diversification of the Mycorrhizal Mutualists.</title>
        <authorList>
            <consortium name="DOE Joint Genome Institute"/>
            <consortium name="Mycorrhizal Genomics Consortium"/>
            <person name="Kohler A."/>
            <person name="Kuo A."/>
            <person name="Nagy L.G."/>
            <person name="Floudas D."/>
            <person name="Copeland A."/>
            <person name="Barry K.W."/>
            <person name="Cichocki N."/>
            <person name="Veneault-Fourrey C."/>
            <person name="LaButti K."/>
            <person name="Lindquist E.A."/>
            <person name="Lipzen A."/>
            <person name="Lundell T."/>
            <person name="Morin E."/>
            <person name="Murat C."/>
            <person name="Riley R."/>
            <person name="Ohm R."/>
            <person name="Sun H."/>
            <person name="Tunlid A."/>
            <person name="Henrissat B."/>
            <person name="Grigoriev I.V."/>
            <person name="Hibbett D.S."/>
            <person name="Martin F."/>
        </authorList>
    </citation>
    <scope>NUCLEOTIDE SEQUENCE [LARGE SCALE GENOMIC DNA]</scope>
    <source>
        <strain evidence="2">Marx 270</strain>
    </source>
</reference>
<keyword evidence="2" id="KW-1185">Reference proteome</keyword>
<sequence length="81" mass="9552">MCEDVMDVGRELLNCRLRSGGVAVLIVLFLPHCRLTTRWHDSLRLTQYLQAETGRRKPVERTTDYGPPELKVRTRWRVTER</sequence>
<evidence type="ECO:0000313" key="1">
    <source>
        <dbReference type="EMBL" id="KIO03005.1"/>
    </source>
</evidence>
<name>A0A0C3NQ58_PISTI</name>
<gene>
    <name evidence="1" type="ORF">M404DRAFT_630112</name>
</gene>
<dbReference type="HOGENOM" id="CLU_2574840_0_0_1"/>
<dbReference type="InParanoid" id="A0A0C3NQ58"/>
<protein>
    <submittedName>
        <fullName evidence="1">Uncharacterized protein</fullName>
    </submittedName>
</protein>
<organism evidence="1 2">
    <name type="scientific">Pisolithus tinctorius Marx 270</name>
    <dbReference type="NCBI Taxonomy" id="870435"/>
    <lineage>
        <taxon>Eukaryota</taxon>
        <taxon>Fungi</taxon>
        <taxon>Dikarya</taxon>
        <taxon>Basidiomycota</taxon>
        <taxon>Agaricomycotina</taxon>
        <taxon>Agaricomycetes</taxon>
        <taxon>Agaricomycetidae</taxon>
        <taxon>Boletales</taxon>
        <taxon>Sclerodermatineae</taxon>
        <taxon>Pisolithaceae</taxon>
        <taxon>Pisolithus</taxon>
    </lineage>
</organism>
<dbReference type="Proteomes" id="UP000054217">
    <property type="component" value="Unassembled WGS sequence"/>
</dbReference>